<evidence type="ECO:0000313" key="2">
    <source>
        <dbReference type="EMBL" id="RHL02765.1"/>
    </source>
</evidence>
<name>A0A413ZYD0_9FIRM</name>
<proteinExistence type="predicted"/>
<dbReference type="Proteomes" id="UP000286181">
    <property type="component" value="Unassembled WGS sequence"/>
</dbReference>
<dbReference type="AlphaFoldDB" id="A0A413ZYD0"/>
<dbReference type="Proteomes" id="UP000286104">
    <property type="component" value="Unassembled WGS sequence"/>
</dbReference>
<organism evidence="1 3">
    <name type="scientific">Agathobacter rectalis</name>
    <dbReference type="NCBI Taxonomy" id="39491"/>
    <lineage>
        <taxon>Bacteria</taxon>
        <taxon>Bacillati</taxon>
        <taxon>Bacillota</taxon>
        <taxon>Clostridia</taxon>
        <taxon>Lachnospirales</taxon>
        <taxon>Lachnospiraceae</taxon>
        <taxon>Agathobacter</taxon>
    </lineage>
</organism>
<reference evidence="3 4" key="1">
    <citation type="submission" date="2018-08" db="EMBL/GenBank/DDBJ databases">
        <title>A genome reference for cultivated species of the human gut microbiota.</title>
        <authorList>
            <person name="Zou Y."/>
            <person name="Xue W."/>
            <person name="Luo G."/>
        </authorList>
    </citation>
    <scope>NUCLEOTIDE SEQUENCE [LARGE SCALE GENOMIC DNA]</scope>
    <source>
        <strain evidence="2 4">AF39-14AC</strain>
        <strain evidence="1 3">AM36-3AA</strain>
    </source>
</reference>
<accession>A0A413ZYD0</accession>
<comment type="caution">
    <text evidence="1">The sequence shown here is derived from an EMBL/GenBank/DDBJ whole genome shotgun (WGS) entry which is preliminary data.</text>
</comment>
<evidence type="ECO:0000313" key="3">
    <source>
        <dbReference type="Proteomes" id="UP000286104"/>
    </source>
</evidence>
<evidence type="ECO:0000313" key="1">
    <source>
        <dbReference type="EMBL" id="RHC38156.1"/>
    </source>
</evidence>
<dbReference type="SUPFAM" id="SSF69304">
    <property type="entry name" value="Tricorn protease N-terminal domain"/>
    <property type="match status" value="1"/>
</dbReference>
<dbReference type="RefSeq" id="WP_117920361.1">
    <property type="nucleotide sequence ID" value="NZ_QROF01000011.1"/>
</dbReference>
<evidence type="ECO:0000313" key="4">
    <source>
        <dbReference type="Proteomes" id="UP000286181"/>
    </source>
</evidence>
<sequence>MDIKIENGKIIFSENNIKYSFDAHGEYPRPSIMPAISVGGKHLSNRSEDIKIEKHTAVQDIAIGNNMAAWYTQEFLPDGADYKLSKKASIYIGDFSTGKEKLIYKGECYGDLCFYENDLFFNIGNKVAVYHLNSGESEVLFKHSGIKKSGIDLHITPKRIFFQHWTHSNNNTMWYDRETQKLINPHFDGSVMFFLDDETIIYKGLNHTWIYDANSMKKKCFFSNKDRNKIIEMVGMFFDIPKEHINKYTSSWTKIELNGFENGRLYFKCFLDYFEESSSFEDDQRNCHSLGLPSIAQTQISCDLSGKNIIIEADKSDIVIEEKPYNALHMEKFDFTMVTKKAFRNKQEINE</sequence>
<gene>
    <name evidence="2" type="ORF">DW038_12050</name>
    <name evidence="1" type="ORF">DW848_12370</name>
</gene>
<protein>
    <submittedName>
        <fullName evidence="1">Uncharacterized protein</fullName>
    </submittedName>
</protein>
<dbReference type="EMBL" id="QSHU01000019">
    <property type="protein sequence ID" value="RHC38156.1"/>
    <property type="molecule type" value="Genomic_DNA"/>
</dbReference>
<dbReference type="EMBL" id="QROF01000011">
    <property type="protein sequence ID" value="RHL02765.1"/>
    <property type="molecule type" value="Genomic_DNA"/>
</dbReference>